<gene>
    <name evidence="1" type="ORF">J1C56_08900</name>
</gene>
<comment type="caution">
    <text evidence="1">The sequence shown here is derived from an EMBL/GenBank/DDBJ whole genome shotgun (WGS) entry which is preliminary data.</text>
</comment>
<evidence type="ECO:0000313" key="2">
    <source>
        <dbReference type="Proteomes" id="UP001138921"/>
    </source>
</evidence>
<keyword evidence="2" id="KW-1185">Reference proteome</keyword>
<dbReference type="AlphaFoldDB" id="A0A9X1A9E1"/>
<protein>
    <submittedName>
        <fullName evidence="1">Uncharacterized protein</fullName>
    </submittedName>
</protein>
<accession>A0A9X1A9E1</accession>
<dbReference type="EMBL" id="JAFLWW010000002">
    <property type="protein sequence ID" value="MBT1155708.1"/>
    <property type="molecule type" value="Genomic_DNA"/>
</dbReference>
<evidence type="ECO:0000313" key="1">
    <source>
        <dbReference type="EMBL" id="MBT1155708.1"/>
    </source>
</evidence>
<organism evidence="1 2">
    <name type="scientific">Aminobacter anthyllidis</name>
    <dbReference type="NCBI Taxonomy" id="1035067"/>
    <lineage>
        <taxon>Bacteria</taxon>
        <taxon>Pseudomonadati</taxon>
        <taxon>Pseudomonadota</taxon>
        <taxon>Alphaproteobacteria</taxon>
        <taxon>Hyphomicrobiales</taxon>
        <taxon>Phyllobacteriaceae</taxon>
        <taxon>Aminobacter</taxon>
    </lineage>
</organism>
<sequence>MSNEQELHQLLAHWQAANQIALRTLVKLLVKNGALNPGQFEGTLEETIRLAGEGAGRADYQMLASLVKMIDLE</sequence>
<dbReference type="Proteomes" id="UP001138921">
    <property type="component" value="Unassembled WGS sequence"/>
</dbReference>
<proteinExistence type="predicted"/>
<dbReference type="RefSeq" id="WP_214387988.1">
    <property type="nucleotide sequence ID" value="NZ_JAFLWW010000002.1"/>
</dbReference>
<reference evidence="1" key="2">
    <citation type="submission" date="2021-03" db="EMBL/GenBank/DDBJ databases">
        <authorList>
            <person name="Artuso I."/>
            <person name="Turrini P."/>
            <person name="Pirolo M."/>
            <person name="Lugli G.A."/>
            <person name="Ventura M."/>
            <person name="Visca P."/>
        </authorList>
    </citation>
    <scope>NUCLEOTIDE SEQUENCE</scope>
    <source>
        <strain evidence="1">LMG 26462</strain>
    </source>
</reference>
<reference evidence="1" key="1">
    <citation type="journal article" date="2021" name="Microorganisms">
        <title>Phylogenomic Reconstruction and Metabolic Potential of the Genus Aminobacter.</title>
        <authorList>
            <person name="Artuso I."/>
            <person name="Turrini P."/>
            <person name="Pirolo M."/>
            <person name="Lugli G.A."/>
            <person name="Ventura M."/>
            <person name="Visca P."/>
        </authorList>
    </citation>
    <scope>NUCLEOTIDE SEQUENCE</scope>
    <source>
        <strain evidence="1">LMG 26462</strain>
    </source>
</reference>
<name>A0A9X1A9E1_9HYPH</name>